<evidence type="ECO:0000256" key="2">
    <source>
        <dbReference type="PIRSR" id="PIRSR001558-1"/>
    </source>
</evidence>
<feature type="binding site" evidence="3">
    <location>
        <position position="165"/>
    </location>
    <ligand>
        <name>Mg(2+)</name>
        <dbReference type="ChEBI" id="CHEBI:18420"/>
    </ligand>
</feature>
<reference evidence="4 5" key="1">
    <citation type="submission" date="2024-10" db="EMBL/GenBank/DDBJ databases">
        <authorList>
            <person name="Kim D."/>
        </authorList>
    </citation>
    <scope>NUCLEOTIDE SEQUENCE [LARGE SCALE GENOMIC DNA]</scope>
    <source>
        <strain evidence="4">Taebaek</strain>
    </source>
</reference>
<dbReference type="InterPro" id="IPR005615">
    <property type="entry name" value="Glutathione_synthase"/>
</dbReference>
<dbReference type="Proteomes" id="UP001620645">
    <property type="component" value="Unassembled WGS sequence"/>
</dbReference>
<feature type="binding site" evidence="3">
    <location>
        <position position="163"/>
    </location>
    <ligand>
        <name>Mg(2+)</name>
        <dbReference type="ChEBI" id="CHEBI:18420"/>
    </ligand>
</feature>
<keyword evidence="1 2" id="KW-0547">Nucleotide-binding</keyword>
<feature type="binding site" evidence="2">
    <location>
        <position position="418"/>
    </location>
    <ligand>
        <name>substrate</name>
    </ligand>
</feature>
<dbReference type="PANTHER" id="PTHR11130">
    <property type="entry name" value="GLUTATHIONE SYNTHETASE"/>
    <property type="match status" value="1"/>
</dbReference>
<dbReference type="EC" id="6.3.2.3" evidence="1"/>
<comment type="pathway">
    <text evidence="1">Sulfur metabolism; glutathione biosynthesis; glutathione from L-cysteine and L-glutamate: step 2/2.</text>
</comment>
<feature type="binding site" evidence="2">
    <location>
        <position position="426"/>
    </location>
    <ligand>
        <name>ATP</name>
        <dbReference type="ChEBI" id="CHEBI:30616"/>
    </ligand>
</feature>
<feature type="binding site" evidence="2">
    <location>
        <position position="138"/>
    </location>
    <ligand>
        <name>substrate</name>
    </ligand>
</feature>
<feature type="binding site" evidence="2">
    <location>
        <position position="391"/>
    </location>
    <ligand>
        <name>ATP</name>
        <dbReference type="ChEBI" id="CHEBI:30616"/>
    </ligand>
</feature>
<evidence type="ECO:0000256" key="1">
    <source>
        <dbReference type="PIRNR" id="PIRNR001558"/>
    </source>
</evidence>
<protein>
    <recommendedName>
        <fullName evidence="1">Glutathione synthetase</fullName>
        <shortName evidence="1">GSH-S</shortName>
        <ecNumber evidence="1">6.3.2.3</ecNumber>
    </recommendedName>
</protein>
<sequence>MVIGTHLNNGTTDVKNIVETFVQDDTDLNELVDDAIILAHYIGMVTRADKTKTRIDSCVFVPFTLFPSPFPRQIFIEAFEIQKAMQLLYFRVSNDFEFLIKTLEPVASTNKFVSHQLKLYRAVQSQPIRQPLTLHITRSDYMCHVSKSNESEHEEEYQLKQVEMNIGQLGGNSISNRSTILHRQMLEKVGVDPAIVPDNDADGIMAQGLYQAWKAFGVDDAVFIISRKFHDIEFFQLKIRLKQFSENKIKIVRLSLKDCIFGTELASKKKFNSQALSEPGVLEYFFPEPEYAQKVKNIRKTFAKMWSLEQEDDEIMKIINYAIENPGNYVLKPCEEGGVNNFWDEEIAENLRIFNTEERAAHILMEPCCEEFLGVRPNDEANAQLSNIVSELGIYGYLLGNSSNMAVLRNERNGYMLRSKREDATEGGIHAGGGVHDSPYLF</sequence>
<dbReference type="EMBL" id="JBICCN010000457">
    <property type="protein sequence ID" value="KAL3067902.1"/>
    <property type="molecule type" value="Genomic_DNA"/>
</dbReference>
<feature type="binding site" evidence="2">
    <location>
        <position position="269"/>
    </location>
    <ligand>
        <name>ATP</name>
        <dbReference type="ChEBI" id="CHEBI:30616"/>
    </ligand>
</feature>
<proteinExistence type="inferred from homology"/>
<keyword evidence="5" id="KW-1185">Reference proteome</keyword>
<dbReference type="GO" id="GO:0043295">
    <property type="term" value="F:glutathione binding"/>
    <property type="evidence" value="ECO:0007669"/>
    <property type="project" value="UniProtKB-UniRule"/>
</dbReference>
<comment type="caution">
    <text evidence="4">The sequence shown here is derived from an EMBL/GenBank/DDBJ whole genome shotgun (WGS) entry which is preliminary data.</text>
</comment>
<dbReference type="Gene3D" id="3.30.1490.50">
    <property type="match status" value="1"/>
</dbReference>
<feature type="binding site" evidence="2">
    <location>
        <position position="420"/>
    </location>
    <ligand>
        <name>ATP</name>
        <dbReference type="ChEBI" id="CHEBI:30616"/>
    </ligand>
</feature>
<evidence type="ECO:0000256" key="3">
    <source>
        <dbReference type="PIRSR" id="PIRSR001558-2"/>
    </source>
</evidence>
<dbReference type="Gene3D" id="3.30.1490.80">
    <property type="match status" value="1"/>
</dbReference>
<dbReference type="AlphaFoldDB" id="A0ABD2HPL5"/>
<evidence type="ECO:0000313" key="4">
    <source>
        <dbReference type="EMBL" id="KAL3067902.1"/>
    </source>
</evidence>
<dbReference type="GO" id="GO:0004363">
    <property type="term" value="F:glutathione synthase activity"/>
    <property type="evidence" value="ECO:0007669"/>
    <property type="project" value="UniProtKB-UniRule"/>
</dbReference>
<gene>
    <name evidence="4" type="ORF">niasHS_016491</name>
</gene>
<dbReference type="PIRSF" id="PIRSF001558">
    <property type="entry name" value="GSHase"/>
    <property type="match status" value="1"/>
</dbReference>
<dbReference type="Pfam" id="PF03917">
    <property type="entry name" value="GSH_synth_ATP"/>
    <property type="match status" value="1"/>
</dbReference>
<dbReference type="GO" id="GO:0005524">
    <property type="term" value="F:ATP binding"/>
    <property type="evidence" value="ECO:0007669"/>
    <property type="project" value="UniProtKB-UniRule"/>
</dbReference>
<comment type="catalytic activity">
    <reaction evidence="1">
        <text>gamma-L-glutamyl-L-cysteine + glycine + ATP = glutathione + ADP + phosphate + H(+)</text>
        <dbReference type="Rhea" id="RHEA:13557"/>
        <dbReference type="ChEBI" id="CHEBI:15378"/>
        <dbReference type="ChEBI" id="CHEBI:30616"/>
        <dbReference type="ChEBI" id="CHEBI:43474"/>
        <dbReference type="ChEBI" id="CHEBI:57305"/>
        <dbReference type="ChEBI" id="CHEBI:57925"/>
        <dbReference type="ChEBI" id="CHEBI:58173"/>
        <dbReference type="ChEBI" id="CHEBI:456216"/>
        <dbReference type="EC" id="6.3.2.3"/>
    </reaction>
</comment>
<evidence type="ECO:0000313" key="5">
    <source>
        <dbReference type="Proteomes" id="UP001620645"/>
    </source>
</evidence>
<name>A0ABD2HPL5_HETSC</name>
<comment type="similarity">
    <text evidence="1">Belongs to the eukaryotic GSH synthase family.</text>
</comment>
<dbReference type="GO" id="GO:0000287">
    <property type="term" value="F:magnesium ion binding"/>
    <property type="evidence" value="ECO:0007669"/>
    <property type="project" value="UniProtKB-UniRule"/>
</dbReference>
<feature type="binding site" evidence="2">
    <location>
        <begin position="332"/>
        <end position="341"/>
    </location>
    <ligand>
        <name>ATP</name>
        <dbReference type="ChEBI" id="CHEBI:30616"/>
    </ligand>
</feature>
<dbReference type="SUPFAM" id="SSF56059">
    <property type="entry name" value="Glutathione synthetase ATP-binding domain-like"/>
    <property type="match status" value="1"/>
</dbReference>
<comment type="cofactor">
    <cofactor evidence="1 3">
        <name>Mg(2+)</name>
        <dbReference type="ChEBI" id="CHEBI:18420"/>
    </cofactor>
    <text evidence="1 3">Binds 1 Mg(2+) ion per subunit.</text>
</comment>
<keyword evidence="1 3" id="KW-0479">Metal-binding</keyword>
<feature type="binding site" evidence="3">
    <location>
        <position position="336"/>
    </location>
    <ligand>
        <name>Mg(2+)</name>
        <dbReference type="ChEBI" id="CHEBI:18420"/>
    </ligand>
</feature>
<dbReference type="PANTHER" id="PTHR11130:SF0">
    <property type="entry name" value="GLUTATHIONE SYNTHETASE"/>
    <property type="match status" value="1"/>
</dbReference>
<keyword evidence="1 2" id="KW-0067">ATP-binding</keyword>
<organism evidence="4 5">
    <name type="scientific">Heterodera schachtii</name>
    <name type="common">Sugarbeet cyst nematode worm</name>
    <name type="synonym">Tylenchus schachtii</name>
    <dbReference type="NCBI Taxonomy" id="97005"/>
    <lineage>
        <taxon>Eukaryota</taxon>
        <taxon>Metazoa</taxon>
        <taxon>Ecdysozoa</taxon>
        <taxon>Nematoda</taxon>
        <taxon>Chromadorea</taxon>
        <taxon>Rhabditida</taxon>
        <taxon>Tylenchina</taxon>
        <taxon>Tylenchomorpha</taxon>
        <taxon>Tylenchoidea</taxon>
        <taxon>Heteroderidae</taxon>
        <taxon>Heteroderinae</taxon>
        <taxon>Heterodera</taxon>
    </lineage>
</organism>
<dbReference type="Gene3D" id="3.30.470.20">
    <property type="entry name" value="ATP-grasp fold, B domain"/>
    <property type="match status" value="2"/>
</dbReference>
<keyword evidence="1 3" id="KW-0460">Magnesium</keyword>
<keyword evidence="1" id="KW-0436">Ligase</keyword>
<accession>A0ABD2HPL5</accession>
<dbReference type="InterPro" id="IPR014709">
    <property type="entry name" value="Glutathione_synthase_C_euk"/>
</dbReference>
<feature type="binding site" evidence="2">
    <location>
        <position position="163"/>
    </location>
    <ligand>
        <name>ATP</name>
        <dbReference type="ChEBI" id="CHEBI:30616"/>
    </ligand>
</feature>
<keyword evidence="1" id="KW-0317">Glutathione biosynthesis</keyword>
<dbReference type="InterPro" id="IPR014049">
    <property type="entry name" value="Glutathione_synthase_N_euk"/>
</dbReference>